<dbReference type="RefSeq" id="WP_346760896.1">
    <property type="nucleotide sequence ID" value="NZ_JAUJEB010000007.1"/>
</dbReference>
<comment type="caution">
    <text evidence="1">The sequence shown here is derived from an EMBL/GenBank/DDBJ whole genome shotgun (WGS) entry which is preliminary data.</text>
</comment>
<keyword evidence="2" id="KW-1185">Reference proteome</keyword>
<gene>
    <name evidence="1" type="ORF">QQ020_26000</name>
</gene>
<proteinExistence type="predicted"/>
<dbReference type="EMBL" id="JAUJEB010000007">
    <property type="protein sequence ID" value="MDN5215557.1"/>
    <property type="molecule type" value="Genomic_DNA"/>
</dbReference>
<organism evidence="1 2">
    <name type="scientific">Agaribacillus aureus</name>
    <dbReference type="NCBI Taxonomy" id="3051825"/>
    <lineage>
        <taxon>Bacteria</taxon>
        <taxon>Pseudomonadati</taxon>
        <taxon>Bacteroidota</taxon>
        <taxon>Cytophagia</taxon>
        <taxon>Cytophagales</taxon>
        <taxon>Splendidivirgaceae</taxon>
        <taxon>Agaribacillus</taxon>
    </lineage>
</organism>
<dbReference type="Proteomes" id="UP001172083">
    <property type="component" value="Unassembled WGS sequence"/>
</dbReference>
<reference evidence="1" key="1">
    <citation type="submission" date="2023-06" db="EMBL/GenBank/DDBJ databases">
        <title>Genomic of Agaribacillus aureum.</title>
        <authorList>
            <person name="Wang G."/>
        </authorList>
    </citation>
    <scope>NUCLEOTIDE SEQUENCE</scope>
    <source>
        <strain evidence="1">BMA12</strain>
    </source>
</reference>
<name>A0ABT8LCS8_9BACT</name>
<protein>
    <submittedName>
        <fullName evidence="1">Uncharacterized protein</fullName>
    </submittedName>
</protein>
<accession>A0ABT8LCS8</accession>
<evidence type="ECO:0000313" key="2">
    <source>
        <dbReference type="Proteomes" id="UP001172083"/>
    </source>
</evidence>
<evidence type="ECO:0000313" key="1">
    <source>
        <dbReference type="EMBL" id="MDN5215557.1"/>
    </source>
</evidence>
<sequence length="89" mass="10212">MTSKTQNQDNGNNPRWRLVQQKAFYKIDASGRPIRSTKNIELAVGWDDIGRDSGKPYISWSDSVTPVLPDIDGRIILRAFEISYEEEKK</sequence>